<keyword evidence="3" id="KW-1185">Reference proteome</keyword>
<dbReference type="Proteomes" id="UP000252100">
    <property type="component" value="Chromosome"/>
</dbReference>
<proteinExistence type="predicted"/>
<dbReference type="AlphaFoldDB" id="A0A345BUK2"/>
<protein>
    <submittedName>
        <fullName evidence="2">Uncharacterized protein</fullName>
    </submittedName>
</protein>
<dbReference type="KEGG" id="rue:DT065_00460"/>
<evidence type="ECO:0000313" key="2">
    <source>
        <dbReference type="EMBL" id="AXF54633.1"/>
    </source>
</evidence>
<dbReference type="OrthoDB" id="9978483at2"/>
<gene>
    <name evidence="2" type="ORF">DT065_00460</name>
</gene>
<reference evidence="2 3" key="1">
    <citation type="journal article" date="2018" name="J. Microbiol.">
        <title>Salicibibacter kimchii gen. nov., sp. nov., a moderately halophilic and alkalitolerant bacterium in the family Bacillaceae, isolated from kimchi.</title>
        <authorList>
            <person name="Jang J.Y."/>
            <person name="Oh Y.J."/>
            <person name="Lim S.K."/>
            <person name="Park H.K."/>
            <person name="Lee C."/>
            <person name="Kim J.Y."/>
            <person name="Lee M.A."/>
            <person name="Choi H.J."/>
        </authorList>
    </citation>
    <scope>NUCLEOTIDE SEQUENCE [LARGE SCALE GENOMIC DNA]</scope>
    <source>
        <strain evidence="2 3">NKC1-1</strain>
    </source>
</reference>
<organism evidence="2 3">
    <name type="scientific">Salicibibacter kimchii</name>
    <dbReference type="NCBI Taxonomy" id="2099786"/>
    <lineage>
        <taxon>Bacteria</taxon>
        <taxon>Bacillati</taxon>
        <taxon>Bacillota</taxon>
        <taxon>Bacilli</taxon>
        <taxon>Bacillales</taxon>
        <taxon>Bacillaceae</taxon>
        <taxon>Salicibibacter</taxon>
    </lineage>
</organism>
<evidence type="ECO:0000256" key="1">
    <source>
        <dbReference type="SAM" id="MobiDB-lite"/>
    </source>
</evidence>
<dbReference type="RefSeq" id="WP_114369888.1">
    <property type="nucleotide sequence ID" value="NZ_CP031092.1"/>
</dbReference>
<dbReference type="EMBL" id="CP031092">
    <property type="protein sequence ID" value="AXF54633.1"/>
    <property type="molecule type" value="Genomic_DNA"/>
</dbReference>
<sequence>MQQDANKIIDSISSEWSQDMANAKKKIAILAEENRLLKEELDRLTEQSKQEKAIKPRNNQATTDAPVEYVKEKNNAE</sequence>
<evidence type="ECO:0000313" key="3">
    <source>
        <dbReference type="Proteomes" id="UP000252100"/>
    </source>
</evidence>
<name>A0A345BUK2_9BACI</name>
<feature type="region of interest" description="Disordered" evidence="1">
    <location>
        <begin position="47"/>
        <end position="77"/>
    </location>
</feature>
<accession>A0A345BUK2</accession>